<keyword evidence="4" id="KW-1133">Transmembrane helix</keyword>
<accession>A0A6G0VX91</accession>
<keyword evidence="4" id="KW-0472">Membrane</keyword>
<organism evidence="6 7">
    <name type="scientific">Aphis craccivora</name>
    <name type="common">Cowpea aphid</name>
    <dbReference type="NCBI Taxonomy" id="307492"/>
    <lineage>
        <taxon>Eukaryota</taxon>
        <taxon>Metazoa</taxon>
        <taxon>Ecdysozoa</taxon>
        <taxon>Arthropoda</taxon>
        <taxon>Hexapoda</taxon>
        <taxon>Insecta</taxon>
        <taxon>Pterygota</taxon>
        <taxon>Neoptera</taxon>
        <taxon>Paraneoptera</taxon>
        <taxon>Hemiptera</taxon>
        <taxon>Sternorrhyncha</taxon>
        <taxon>Aphidomorpha</taxon>
        <taxon>Aphidoidea</taxon>
        <taxon>Aphididae</taxon>
        <taxon>Aphidini</taxon>
        <taxon>Aphis</taxon>
        <taxon>Aphis</taxon>
    </lineage>
</organism>
<keyword evidence="4" id="KW-0812">Transmembrane</keyword>
<dbReference type="GO" id="GO:0000712">
    <property type="term" value="P:resolution of meiotic recombination intermediates"/>
    <property type="evidence" value="ECO:0007669"/>
    <property type="project" value="TreeGrafter"/>
</dbReference>
<dbReference type="PANTHER" id="PTHR21166">
    <property type="entry name" value="CELL DIVISION CONTROL PROTEIN 24 OB DOMAIN-CONTAINING PROTEIN-RELATED"/>
    <property type="match status" value="1"/>
</dbReference>
<keyword evidence="2" id="KW-0469">Meiosis</keyword>
<comment type="similarity">
    <text evidence="3">Belongs to the MEIOB family.</text>
</comment>
<evidence type="ECO:0000256" key="4">
    <source>
        <dbReference type="SAM" id="Phobius"/>
    </source>
</evidence>
<dbReference type="GO" id="GO:0003697">
    <property type="term" value="F:single-stranded DNA binding"/>
    <property type="evidence" value="ECO:0007669"/>
    <property type="project" value="TreeGrafter"/>
</dbReference>
<feature type="domain" description="MEIOB-like N-terminal" evidence="5">
    <location>
        <begin position="5"/>
        <end position="76"/>
    </location>
</feature>
<feature type="transmembrane region" description="Helical" evidence="4">
    <location>
        <begin position="12"/>
        <end position="28"/>
    </location>
</feature>
<evidence type="ECO:0000256" key="1">
    <source>
        <dbReference type="ARBA" id="ARBA00023125"/>
    </source>
</evidence>
<dbReference type="PANTHER" id="PTHR21166:SF2">
    <property type="entry name" value="CELL DIVISION CONTROL PROTEIN 24 OB DOMAIN-CONTAINING PROTEIN-RELATED"/>
    <property type="match status" value="1"/>
</dbReference>
<reference evidence="6 7" key="1">
    <citation type="submission" date="2019-08" db="EMBL/GenBank/DDBJ databases">
        <title>Whole genome of Aphis craccivora.</title>
        <authorList>
            <person name="Voronova N.V."/>
            <person name="Shulinski R.S."/>
            <person name="Bandarenka Y.V."/>
            <person name="Zhorov D.G."/>
            <person name="Warner D."/>
        </authorList>
    </citation>
    <scope>NUCLEOTIDE SEQUENCE [LARGE SCALE GENOMIC DNA]</scope>
    <source>
        <strain evidence="6">180601</strain>
        <tissue evidence="6">Whole Body</tissue>
    </source>
</reference>
<sequence length="130" mass="15186">MNTGVTRLKLNSIFPGTINILVVGIIIVKQHPKVIISKKENKEKSVFSFTIRDSPEDVVNISMWGSNDYTRRLYNDVMGYEISIIDIYEISSVIAHYQFRVRIFNNYKDAWLHPEGYDPMQTRDAPQYIR</sequence>
<evidence type="ECO:0000256" key="2">
    <source>
        <dbReference type="ARBA" id="ARBA00023254"/>
    </source>
</evidence>
<comment type="caution">
    <text evidence="6">The sequence shown here is derived from an EMBL/GenBank/DDBJ whole genome shotgun (WGS) entry which is preliminary data.</text>
</comment>
<proteinExistence type="inferred from homology"/>
<dbReference type="OrthoDB" id="9937820at2759"/>
<dbReference type="InterPro" id="IPR052469">
    <property type="entry name" value="MEIOB"/>
</dbReference>
<protein>
    <submittedName>
        <fullName evidence="6">Meiosis-specific with OB domain-containing protein</fullName>
    </submittedName>
</protein>
<dbReference type="EMBL" id="VUJU01011070">
    <property type="protein sequence ID" value="KAF0712069.1"/>
    <property type="molecule type" value="Genomic_DNA"/>
</dbReference>
<keyword evidence="1" id="KW-0238">DNA-binding</keyword>
<dbReference type="InterPro" id="IPR012340">
    <property type="entry name" value="NA-bd_OB-fold"/>
</dbReference>
<keyword evidence="7" id="KW-1185">Reference proteome</keyword>
<dbReference type="Proteomes" id="UP000478052">
    <property type="component" value="Unassembled WGS sequence"/>
</dbReference>
<dbReference type="Gene3D" id="2.40.50.140">
    <property type="entry name" value="Nucleic acid-binding proteins"/>
    <property type="match status" value="1"/>
</dbReference>
<feature type="non-terminal residue" evidence="6">
    <location>
        <position position="130"/>
    </location>
</feature>
<dbReference type="Pfam" id="PF24903">
    <property type="entry name" value="OB_MEIOB_N"/>
    <property type="match status" value="1"/>
</dbReference>
<gene>
    <name evidence="6" type="ORF">FWK35_00036233</name>
</gene>
<dbReference type="InterPro" id="IPR056880">
    <property type="entry name" value="OB_MEIOB_N"/>
</dbReference>
<evidence type="ECO:0000256" key="3">
    <source>
        <dbReference type="ARBA" id="ARBA00038329"/>
    </source>
</evidence>
<evidence type="ECO:0000259" key="5">
    <source>
        <dbReference type="Pfam" id="PF24903"/>
    </source>
</evidence>
<evidence type="ECO:0000313" key="6">
    <source>
        <dbReference type="EMBL" id="KAF0712069.1"/>
    </source>
</evidence>
<evidence type="ECO:0000313" key="7">
    <source>
        <dbReference type="Proteomes" id="UP000478052"/>
    </source>
</evidence>
<dbReference type="AlphaFoldDB" id="A0A6G0VX91"/>
<dbReference type="GO" id="GO:0008310">
    <property type="term" value="F:single-stranded DNA 3'-5' DNA exonuclease activity"/>
    <property type="evidence" value="ECO:0007669"/>
    <property type="project" value="TreeGrafter"/>
</dbReference>
<name>A0A6G0VX91_APHCR</name>
<dbReference type="SUPFAM" id="SSF50249">
    <property type="entry name" value="Nucleic acid-binding proteins"/>
    <property type="match status" value="1"/>
</dbReference>